<comment type="catalytic activity">
    <reaction evidence="6">
        <text>L-histidinol phosphate + 2-oxoglutarate = 3-(imidazol-4-yl)-2-oxopropyl phosphate + L-glutamate</text>
        <dbReference type="Rhea" id="RHEA:23744"/>
        <dbReference type="ChEBI" id="CHEBI:16810"/>
        <dbReference type="ChEBI" id="CHEBI:29985"/>
        <dbReference type="ChEBI" id="CHEBI:57766"/>
        <dbReference type="ChEBI" id="CHEBI:57980"/>
        <dbReference type="EC" id="2.6.1.9"/>
    </reaction>
</comment>
<dbReference type="UniPathway" id="UPA00031">
    <property type="reaction ID" value="UER00012"/>
</dbReference>
<dbReference type="EC" id="2.6.1.9" evidence="6"/>
<dbReference type="PANTHER" id="PTHR43643">
    <property type="entry name" value="HISTIDINOL-PHOSPHATE AMINOTRANSFERASE 2"/>
    <property type="match status" value="1"/>
</dbReference>
<evidence type="ECO:0000256" key="4">
    <source>
        <dbReference type="ARBA" id="ARBA00022679"/>
    </source>
</evidence>
<evidence type="ECO:0000313" key="8">
    <source>
        <dbReference type="EMBL" id="KAB8294672.1"/>
    </source>
</evidence>
<comment type="pathway">
    <text evidence="6">Amino-acid biosynthesis; L-histidine biosynthesis; L-histidine from 5-phospho-alpha-D-ribose 1-diphosphate: step 7/9.</text>
</comment>
<accession>A0A6A2W0K2</accession>
<gene>
    <name evidence="6" type="primary">hisC</name>
    <name evidence="8" type="ORF">DSM100238_1640</name>
</gene>
<dbReference type="SUPFAM" id="SSF53383">
    <property type="entry name" value="PLP-dependent transferases"/>
    <property type="match status" value="1"/>
</dbReference>
<evidence type="ECO:0000256" key="1">
    <source>
        <dbReference type="ARBA" id="ARBA00001933"/>
    </source>
</evidence>
<comment type="cofactor">
    <cofactor evidence="1 6">
        <name>pyridoxal 5'-phosphate</name>
        <dbReference type="ChEBI" id="CHEBI:597326"/>
    </cofactor>
</comment>
<keyword evidence="3 6" id="KW-0032">Aminotransferase</keyword>
<dbReference type="NCBIfam" id="TIGR01141">
    <property type="entry name" value="hisC"/>
    <property type="match status" value="1"/>
</dbReference>
<feature type="modified residue" description="N6-(pyridoxal phosphate)lysine" evidence="6">
    <location>
        <position position="226"/>
    </location>
</feature>
<dbReference type="InterPro" id="IPR050106">
    <property type="entry name" value="HistidinolP_aminotransfase"/>
</dbReference>
<dbReference type="RefSeq" id="WP_101452630.1">
    <property type="nucleotide sequence ID" value="NZ_JBHLXF010000002.1"/>
</dbReference>
<dbReference type="PANTHER" id="PTHR43643:SF3">
    <property type="entry name" value="HISTIDINOL-PHOSPHATE AMINOTRANSFERASE"/>
    <property type="match status" value="1"/>
</dbReference>
<dbReference type="InterPro" id="IPR015422">
    <property type="entry name" value="PyrdxlP-dep_Trfase_small"/>
</dbReference>
<organism evidence="8 9">
    <name type="scientific">Bifidobacterium apri</name>
    <dbReference type="NCBI Taxonomy" id="1769423"/>
    <lineage>
        <taxon>Bacteria</taxon>
        <taxon>Bacillati</taxon>
        <taxon>Actinomycetota</taxon>
        <taxon>Actinomycetes</taxon>
        <taxon>Bifidobacteriales</taxon>
        <taxon>Bifidobacteriaceae</taxon>
        <taxon>Bifidobacterium</taxon>
    </lineage>
</organism>
<evidence type="ECO:0000256" key="5">
    <source>
        <dbReference type="ARBA" id="ARBA00022898"/>
    </source>
</evidence>
<evidence type="ECO:0000256" key="3">
    <source>
        <dbReference type="ARBA" id="ARBA00022576"/>
    </source>
</evidence>
<comment type="similarity">
    <text evidence="6">Belongs to the class-II pyridoxal-phosphate-dependent aminotransferase family. Histidinol-phosphate aminotransferase subfamily.</text>
</comment>
<sequence>MVNGIRKAAFSCSKYVSGKSMDEVMREYGLDSVVKLGSNENMYGPFPHALEAMRDEVAMINIYPERNYIKLKELLADRFGLEDASWVSLGHGAGNVLDSIAKTLLEDGDEVIIPQQSYRLYPEISKIMGAKVVEVPLDEHYRISLQDFAKALTPRTKIVWLCNPNNPTGTVVNREDFAWFIDQMPTDCWLVVDEAYAEFADQNLLPDVVSFIREGRQVIDVRTFSKYYGLAGGRIGYLLADPEFVNWYDTVSEPFNSNRTGLAGAVALLEHDLPECQRCCDLMKADRTRLNQELTAIGCDCIDSQANFLFFSTPFDANELAERLLRRGVIVRPCAGWGYDKHLRVSIGTTEQNDEFLRQFKAVYSEMLQAAA</sequence>
<dbReference type="EMBL" id="WBSO01000016">
    <property type="protein sequence ID" value="KAB8294672.1"/>
    <property type="molecule type" value="Genomic_DNA"/>
</dbReference>
<dbReference type="Gene3D" id="3.40.640.10">
    <property type="entry name" value="Type I PLP-dependent aspartate aminotransferase-like (Major domain)"/>
    <property type="match status" value="1"/>
</dbReference>
<keyword evidence="4 6" id="KW-0808">Transferase</keyword>
<feature type="domain" description="Aminotransferase class I/classII large" evidence="7">
    <location>
        <begin position="33"/>
        <end position="358"/>
    </location>
</feature>
<keyword evidence="6" id="KW-0368">Histidine biosynthesis</keyword>
<dbReference type="CDD" id="cd00609">
    <property type="entry name" value="AAT_like"/>
    <property type="match status" value="1"/>
</dbReference>
<name>A0A6A2W0K2_9BIFI</name>
<dbReference type="HAMAP" id="MF_01023">
    <property type="entry name" value="HisC_aminotrans_2"/>
    <property type="match status" value="1"/>
</dbReference>
<dbReference type="GO" id="GO:0030170">
    <property type="term" value="F:pyridoxal phosphate binding"/>
    <property type="evidence" value="ECO:0007669"/>
    <property type="project" value="InterPro"/>
</dbReference>
<proteinExistence type="inferred from homology"/>
<evidence type="ECO:0000256" key="2">
    <source>
        <dbReference type="ARBA" id="ARBA00011738"/>
    </source>
</evidence>
<dbReference type="InterPro" id="IPR015421">
    <property type="entry name" value="PyrdxlP-dep_Trfase_major"/>
</dbReference>
<evidence type="ECO:0000256" key="6">
    <source>
        <dbReference type="HAMAP-Rule" id="MF_01023"/>
    </source>
</evidence>
<keyword evidence="6" id="KW-0028">Amino-acid biosynthesis</keyword>
<keyword evidence="5 6" id="KW-0663">Pyridoxal phosphate</keyword>
<dbReference type="AlphaFoldDB" id="A0A6A2W0K2"/>
<dbReference type="InterPro" id="IPR005861">
    <property type="entry name" value="HisP_aminotrans"/>
</dbReference>
<keyword evidence="9" id="KW-1185">Reference proteome</keyword>
<dbReference type="InterPro" id="IPR015424">
    <property type="entry name" value="PyrdxlP-dep_Trfase"/>
</dbReference>
<comment type="subunit">
    <text evidence="2 6">Homodimer.</text>
</comment>
<dbReference type="Pfam" id="PF00155">
    <property type="entry name" value="Aminotran_1_2"/>
    <property type="match status" value="1"/>
</dbReference>
<dbReference type="OrthoDB" id="9809616at2"/>
<comment type="caution">
    <text evidence="8">The sequence shown here is derived from an EMBL/GenBank/DDBJ whole genome shotgun (WGS) entry which is preliminary data.</text>
</comment>
<evidence type="ECO:0000313" key="9">
    <source>
        <dbReference type="Proteomes" id="UP000440041"/>
    </source>
</evidence>
<dbReference type="GeneID" id="78110525"/>
<dbReference type="GO" id="GO:0004400">
    <property type="term" value="F:histidinol-phosphate transaminase activity"/>
    <property type="evidence" value="ECO:0007669"/>
    <property type="project" value="UniProtKB-UniRule"/>
</dbReference>
<dbReference type="Gene3D" id="3.90.1150.10">
    <property type="entry name" value="Aspartate Aminotransferase, domain 1"/>
    <property type="match status" value="1"/>
</dbReference>
<protein>
    <recommendedName>
        <fullName evidence="6">Histidinol-phosphate aminotransferase</fullName>
        <ecNumber evidence="6">2.6.1.9</ecNumber>
    </recommendedName>
    <alternativeName>
        <fullName evidence="6">Imidazole acetol-phosphate transaminase</fullName>
    </alternativeName>
</protein>
<reference evidence="8 9" key="1">
    <citation type="submission" date="2019-09" db="EMBL/GenBank/DDBJ databases">
        <title>Characterization of the phylogenetic diversity of two novel species belonging to the genus Bifidobacterium: Bifidobacterium cebidarum sp. nov. and Bifidobacterium leontopitheci sp. nov.</title>
        <authorList>
            <person name="Lugli G.A."/>
            <person name="Duranti S."/>
            <person name="Milani C."/>
            <person name="Turroni F."/>
            <person name="Ventura M."/>
        </authorList>
    </citation>
    <scope>NUCLEOTIDE SEQUENCE [LARGE SCALE GENOMIC DNA]</scope>
    <source>
        <strain evidence="8 9">DSM 100238</strain>
    </source>
</reference>
<dbReference type="GO" id="GO:0000105">
    <property type="term" value="P:L-histidine biosynthetic process"/>
    <property type="evidence" value="ECO:0007669"/>
    <property type="project" value="UniProtKB-UniRule"/>
</dbReference>
<evidence type="ECO:0000259" key="7">
    <source>
        <dbReference type="Pfam" id="PF00155"/>
    </source>
</evidence>
<dbReference type="Proteomes" id="UP000440041">
    <property type="component" value="Unassembled WGS sequence"/>
</dbReference>
<dbReference type="InterPro" id="IPR004839">
    <property type="entry name" value="Aminotransferase_I/II_large"/>
</dbReference>